<evidence type="ECO:0000313" key="2">
    <source>
        <dbReference type="Proteomes" id="UP000324222"/>
    </source>
</evidence>
<comment type="caution">
    <text evidence="1">The sequence shown here is derived from an EMBL/GenBank/DDBJ whole genome shotgun (WGS) entry which is preliminary data.</text>
</comment>
<name>A0A5B7KCF5_PORTR</name>
<accession>A0A5B7KCF5</accession>
<dbReference type="Proteomes" id="UP000324222">
    <property type="component" value="Unassembled WGS sequence"/>
</dbReference>
<reference evidence="1 2" key="1">
    <citation type="submission" date="2019-05" db="EMBL/GenBank/DDBJ databases">
        <title>Another draft genome of Portunus trituberculatus and its Hox gene families provides insights of decapod evolution.</title>
        <authorList>
            <person name="Jeong J.-H."/>
            <person name="Song I."/>
            <person name="Kim S."/>
            <person name="Choi T."/>
            <person name="Kim D."/>
            <person name="Ryu S."/>
            <person name="Kim W."/>
        </authorList>
    </citation>
    <scope>NUCLEOTIDE SEQUENCE [LARGE SCALE GENOMIC DNA]</scope>
    <source>
        <tissue evidence="1">Muscle</tissue>
    </source>
</reference>
<dbReference type="OrthoDB" id="74360at2759"/>
<keyword evidence="2" id="KW-1185">Reference proteome</keyword>
<dbReference type="AlphaFoldDB" id="A0A5B7KCF5"/>
<protein>
    <submittedName>
        <fullName evidence="1">Uncharacterized protein</fullName>
    </submittedName>
</protein>
<sequence length="130" mass="14384">MRTGLESSFSDGELVDANKASTIDASTPDEQAQYYCCHTQRKTSDEVTCGWTGVGRRKVEVEDVWWSGTPSRLPSTPWRARGTSLVCCSKYDTGCQPAHGASLRPGCCCSSVKMLHTPRLQCAYFIYITF</sequence>
<evidence type="ECO:0000313" key="1">
    <source>
        <dbReference type="EMBL" id="MPD06561.1"/>
    </source>
</evidence>
<gene>
    <name evidence="1" type="ORF">E2C01_102377</name>
</gene>
<proteinExistence type="predicted"/>
<organism evidence="1 2">
    <name type="scientific">Portunus trituberculatus</name>
    <name type="common">Swimming crab</name>
    <name type="synonym">Neptunus trituberculatus</name>
    <dbReference type="NCBI Taxonomy" id="210409"/>
    <lineage>
        <taxon>Eukaryota</taxon>
        <taxon>Metazoa</taxon>
        <taxon>Ecdysozoa</taxon>
        <taxon>Arthropoda</taxon>
        <taxon>Crustacea</taxon>
        <taxon>Multicrustacea</taxon>
        <taxon>Malacostraca</taxon>
        <taxon>Eumalacostraca</taxon>
        <taxon>Eucarida</taxon>
        <taxon>Decapoda</taxon>
        <taxon>Pleocyemata</taxon>
        <taxon>Brachyura</taxon>
        <taxon>Eubrachyura</taxon>
        <taxon>Portunoidea</taxon>
        <taxon>Portunidae</taxon>
        <taxon>Portuninae</taxon>
        <taxon>Portunus</taxon>
    </lineage>
</organism>
<dbReference type="EMBL" id="VSRR010151867">
    <property type="protein sequence ID" value="MPD06561.1"/>
    <property type="molecule type" value="Genomic_DNA"/>
</dbReference>